<dbReference type="RefSeq" id="XP_001308853.1">
    <property type="nucleotide sequence ID" value="XM_001308852.1"/>
</dbReference>
<keyword evidence="2 6" id="KW-0378">Hydrolase</keyword>
<dbReference type="PANTHER" id="PTHR10353">
    <property type="entry name" value="GLYCOSYL HYDROLASE"/>
    <property type="match status" value="1"/>
</dbReference>
<protein>
    <submittedName>
        <fullName evidence="6">Glycosyl hydrolase family 1 protein</fullName>
    </submittedName>
</protein>
<dbReference type="KEGG" id="tva:4753683"/>
<dbReference type="InParanoid" id="A2FGP1"/>
<dbReference type="Proteomes" id="UP000001542">
    <property type="component" value="Unassembled WGS sequence"/>
</dbReference>
<evidence type="ECO:0000256" key="3">
    <source>
        <dbReference type="ARBA" id="ARBA00023295"/>
    </source>
</evidence>
<dbReference type="VEuPathDB" id="TrichDB:TVAGG3_0031780"/>
<dbReference type="PRINTS" id="PR00131">
    <property type="entry name" value="GLHYDRLASE1"/>
</dbReference>
<dbReference type="PANTHER" id="PTHR10353:SF209">
    <property type="entry name" value="GALACTOLIPID GALACTOSYLTRANSFERASE SFR2, CHLOROPLASTIC"/>
    <property type="match status" value="1"/>
</dbReference>
<dbReference type="EMBL" id="DS113782">
    <property type="protein sequence ID" value="EAX95923.1"/>
    <property type="molecule type" value="Genomic_DNA"/>
</dbReference>
<dbReference type="GO" id="GO:0004553">
    <property type="term" value="F:hydrolase activity, hydrolyzing O-glycosyl compounds"/>
    <property type="evidence" value="ECO:0007669"/>
    <property type="project" value="InterPro"/>
</dbReference>
<dbReference type="OMA" id="ARAMSWN"/>
<evidence type="ECO:0000256" key="5">
    <source>
        <dbReference type="SAM" id="Phobius"/>
    </source>
</evidence>
<reference evidence="6" key="2">
    <citation type="journal article" date="2007" name="Science">
        <title>Draft genome sequence of the sexually transmitted pathogen Trichomonas vaginalis.</title>
        <authorList>
            <person name="Carlton J.M."/>
            <person name="Hirt R.P."/>
            <person name="Silva J.C."/>
            <person name="Delcher A.L."/>
            <person name="Schatz M."/>
            <person name="Zhao Q."/>
            <person name="Wortman J.R."/>
            <person name="Bidwell S.L."/>
            <person name="Alsmark U.C.M."/>
            <person name="Besteiro S."/>
            <person name="Sicheritz-Ponten T."/>
            <person name="Noel C.J."/>
            <person name="Dacks J.B."/>
            <person name="Foster P.G."/>
            <person name="Simillion C."/>
            <person name="Van de Peer Y."/>
            <person name="Miranda-Saavedra D."/>
            <person name="Barton G.J."/>
            <person name="Westrop G.D."/>
            <person name="Mueller S."/>
            <person name="Dessi D."/>
            <person name="Fiori P.L."/>
            <person name="Ren Q."/>
            <person name="Paulsen I."/>
            <person name="Zhang H."/>
            <person name="Bastida-Corcuera F.D."/>
            <person name="Simoes-Barbosa A."/>
            <person name="Brown M.T."/>
            <person name="Hayes R.D."/>
            <person name="Mukherjee M."/>
            <person name="Okumura C.Y."/>
            <person name="Schneider R."/>
            <person name="Smith A.J."/>
            <person name="Vanacova S."/>
            <person name="Villalvazo M."/>
            <person name="Haas B.J."/>
            <person name="Pertea M."/>
            <person name="Feldblyum T.V."/>
            <person name="Utterback T.R."/>
            <person name="Shu C.L."/>
            <person name="Osoegawa K."/>
            <person name="de Jong P.J."/>
            <person name="Hrdy I."/>
            <person name="Horvathova L."/>
            <person name="Zubacova Z."/>
            <person name="Dolezal P."/>
            <person name="Malik S.B."/>
            <person name="Logsdon J.M. Jr."/>
            <person name="Henze K."/>
            <person name="Gupta A."/>
            <person name="Wang C.C."/>
            <person name="Dunne R.L."/>
            <person name="Upcroft J.A."/>
            <person name="Upcroft P."/>
            <person name="White O."/>
            <person name="Salzberg S.L."/>
            <person name="Tang P."/>
            <person name="Chiu C.-H."/>
            <person name="Lee Y.-S."/>
            <person name="Embley T.M."/>
            <person name="Coombs G.H."/>
            <person name="Mottram J.C."/>
            <person name="Tachezy J."/>
            <person name="Fraser-Liggett C.M."/>
            <person name="Johnson P.J."/>
        </authorList>
    </citation>
    <scope>NUCLEOTIDE SEQUENCE [LARGE SCALE GENOMIC DNA]</scope>
    <source>
        <strain evidence="6">G3</strain>
    </source>
</reference>
<evidence type="ECO:0000256" key="2">
    <source>
        <dbReference type="ARBA" id="ARBA00022801"/>
    </source>
</evidence>
<dbReference type="STRING" id="5722.A2FGP1"/>
<dbReference type="Gene3D" id="3.20.20.80">
    <property type="entry name" value="Glycosidases"/>
    <property type="match status" value="1"/>
</dbReference>
<evidence type="ECO:0000256" key="4">
    <source>
        <dbReference type="RuleBase" id="RU003690"/>
    </source>
</evidence>
<dbReference type="InterPro" id="IPR001360">
    <property type="entry name" value="Glyco_hydro_1"/>
</dbReference>
<feature type="transmembrane region" description="Helical" evidence="5">
    <location>
        <begin position="6"/>
        <end position="24"/>
    </location>
</feature>
<gene>
    <name evidence="6" type="ORF">TVAG_360830</name>
</gene>
<dbReference type="InterPro" id="IPR017853">
    <property type="entry name" value="GH"/>
</dbReference>
<evidence type="ECO:0000313" key="6">
    <source>
        <dbReference type="EMBL" id="EAX95923.1"/>
    </source>
</evidence>
<keyword evidence="5" id="KW-0472">Membrane</keyword>
<accession>A2FGP1</accession>
<dbReference type="GO" id="GO:0008378">
    <property type="term" value="F:galactosyltransferase activity"/>
    <property type="evidence" value="ECO:0000318"/>
    <property type="project" value="GO_Central"/>
</dbReference>
<dbReference type="Pfam" id="PF00232">
    <property type="entry name" value="Glyco_hydro_1"/>
    <property type="match status" value="1"/>
</dbReference>
<name>A2FGP1_TRIV3</name>
<sequence length="470" mass="54584">MILQIVIFLAIVYLILFFIVRPLAQKRFAPPLTMKTPTANPKFDKNFKFGGSTSAWQVEDIKEKSNWSLFEEKKKPNGTPCCPPHKHACESIERFDSDLQLMKDLKFTSYRFSVSWTAVNPEKGKFNLEYLQNYVTMCKKLRESGIEPMLTLWHFENPAWVELEGGVLGPHFKEYLTEFTTKVIEAVKDCCTWFITINEPVVFANLAYKDGVFPPGEKSLTKFFACCSSFMECHVQMYKIIHNLIPDAKVSIAKHTIPFYPMHNWSVLESIVCNILNNFNTSILDAFETEIINYNVVGIPIYKKKIEGLKDTLDFIGINHYYCTWVSINPKDWDSMVFLPPPMSQNLSNYDHSDFGWSLCPESLAISAKWIHQGWNKRNLPIVITEHGIADEKDTKRPWFLEQSLSLLNDTIKEEKVPVIGYSHWSFLDNYEWAEGYKMRFGIVEVNHDTQERKIRESALLYKKIIENSK</sequence>
<dbReference type="eggNOG" id="KOG0626">
    <property type="taxonomic scope" value="Eukaryota"/>
</dbReference>
<keyword evidence="5" id="KW-0812">Transmembrane</keyword>
<keyword evidence="7" id="KW-1185">Reference proteome</keyword>
<dbReference type="VEuPathDB" id="TrichDB:TVAG_360830"/>
<comment type="similarity">
    <text evidence="1 4">Belongs to the glycosyl hydrolase 1 family.</text>
</comment>
<keyword evidence="5" id="KW-1133">Transmembrane helix</keyword>
<dbReference type="GO" id="GO:0005975">
    <property type="term" value="P:carbohydrate metabolic process"/>
    <property type="evidence" value="ECO:0007669"/>
    <property type="project" value="InterPro"/>
</dbReference>
<keyword evidence="3" id="KW-0326">Glycosidase</keyword>
<evidence type="ECO:0000256" key="1">
    <source>
        <dbReference type="ARBA" id="ARBA00010838"/>
    </source>
</evidence>
<dbReference type="OrthoDB" id="65569at2759"/>
<organism evidence="6 7">
    <name type="scientific">Trichomonas vaginalis (strain ATCC PRA-98 / G3)</name>
    <dbReference type="NCBI Taxonomy" id="412133"/>
    <lineage>
        <taxon>Eukaryota</taxon>
        <taxon>Metamonada</taxon>
        <taxon>Parabasalia</taxon>
        <taxon>Trichomonadida</taxon>
        <taxon>Trichomonadidae</taxon>
        <taxon>Trichomonas</taxon>
    </lineage>
</organism>
<proteinExistence type="inferred from homology"/>
<dbReference type="AlphaFoldDB" id="A2FGP1"/>
<evidence type="ECO:0000313" key="7">
    <source>
        <dbReference type="Proteomes" id="UP000001542"/>
    </source>
</evidence>
<dbReference type="SMR" id="A2FGP1"/>
<reference evidence="6" key="1">
    <citation type="submission" date="2006-10" db="EMBL/GenBank/DDBJ databases">
        <authorList>
            <person name="Amadeo P."/>
            <person name="Zhao Q."/>
            <person name="Wortman J."/>
            <person name="Fraser-Liggett C."/>
            <person name="Carlton J."/>
        </authorList>
    </citation>
    <scope>NUCLEOTIDE SEQUENCE</scope>
    <source>
        <strain evidence="6">G3</strain>
    </source>
</reference>
<dbReference type="SUPFAM" id="SSF51445">
    <property type="entry name" value="(Trans)glycosidases"/>
    <property type="match status" value="1"/>
</dbReference>